<dbReference type="AlphaFoldDB" id="A0A645HWV9"/>
<organism evidence="1">
    <name type="scientific">bioreactor metagenome</name>
    <dbReference type="NCBI Taxonomy" id="1076179"/>
    <lineage>
        <taxon>unclassified sequences</taxon>
        <taxon>metagenomes</taxon>
        <taxon>ecological metagenomes</taxon>
    </lineage>
</organism>
<accession>A0A645HWV9</accession>
<evidence type="ECO:0000313" key="1">
    <source>
        <dbReference type="EMBL" id="MPN43525.1"/>
    </source>
</evidence>
<sequence length="54" mass="6294">MMTIFTCKAGMNWEFRILLVCATMNKVISNVCVKKVPYCYEEFKTFLAGFEIVM</sequence>
<comment type="caution">
    <text evidence="1">The sequence shown here is derived from an EMBL/GenBank/DDBJ whole genome shotgun (WGS) entry which is preliminary data.</text>
</comment>
<gene>
    <name evidence="1" type="ORF">SDC9_191085</name>
</gene>
<reference evidence="1" key="1">
    <citation type="submission" date="2019-08" db="EMBL/GenBank/DDBJ databases">
        <authorList>
            <person name="Kucharzyk K."/>
            <person name="Murdoch R.W."/>
            <person name="Higgins S."/>
            <person name="Loffler F."/>
        </authorList>
    </citation>
    <scope>NUCLEOTIDE SEQUENCE</scope>
</reference>
<dbReference type="EMBL" id="VSSQ01101969">
    <property type="protein sequence ID" value="MPN43525.1"/>
    <property type="molecule type" value="Genomic_DNA"/>
</dbReference>
<name>A0A645HWV9_9ZZZZ</name>
<proteinExistence type="predicted"/>
<protein>
    <submittedName>
        <fullName evidence="1">Uncharacterized protein</fullName>
    </submittedName>
</protein>